<evidence type="ECO:0000256" key="1">
    <source>
        <dbReference type="ARBA" id="ARBA00006930"/>
    </source>
</evidence>
<evidence type="ECO:0000256" key="5">
    <source>
        <dbReference type="SAM" id="MobiDB-lite"/>
    </source>
</evidence>
<accession>A0A8J6M1V6</accession>
<dbReference type="RefSeq" id="WP_186878721.1">
    <property type="nucleotide sequence ID" value="NZ_JACOPN010000006.1"/>
</dbReference>
<evidence type="ECO:0000313" key="8">
    <source>
        <dbReference type="Proteomes" id="UP000602260"/>
    </source>
</evidence>
<feature type="coiled-coil region" evidence="4">
    <location>
        <begin position="598"/>
        <end position="708"/>
    </location>
</feature>
<dbReference type="Gene3D" id="3.40.50.300">
    <property type="entry name" value="P-loop containing nucleotide triphosphate hydrolases"/>
    <property type="match status" value="2"/>
</dbReference>
<comment type="caution">
    <text evidence="7">The sequence shown here is derived from an EMBL/GenBank/DDBJ whole genome shotgun (WGS) entry which is preliminary data.</text>
</comment>
<feature type="region of interest" description="Disordered" evidence="5">
    <location>
        <begin position="487"/>
        <end position="517"/>
    </location>
</feature>
<dbReference type="Pfam" id="PF13558">
    <property type="entry name" value="SbcC_Walker_B"/>
    <property type="match status" value="1"/>
</dbReference>
<comment type="subunit">
    <text evidence="2">Heterodimer of SbcC and SbcD.</text>
</comment>
<name>A0A8J6M1V6_9FIRM</name>
<evidence type="ECO:0000256" key="4">
    <source>
        <dbReference type="SAM" id="Coils"/>
    </source>
</evidence>
<proteinExistence type="inferred from homology"/>
<keyword evidence="8" id="KW-1185">Reference proteome</keyword>
<feature type="domain" description="Rad50/SbcC-type AAA" evidence="6">
    <location>
        <begin position="5"/>
        <end position="188"/>
    </location>
</feature>
<dbReference type="GO" id="GO:0006302">
    <property type="term" value="P:double-strand break repair"/>
    <property type="evidence" value="ECO:0007669"/>
    <property type="project" value="InterPro"/>
</dbReference>
<dbReference type="PANTHER" id="PTHR32114">
    <property type="entry name" value="ABC TRANSPORTER ABCH.3"/>
    <property type="match status" value="1"/>
</dbReference>
<dbReference type="EMBL" id="JACOPN010000006">
    <property type="protein sequence ID" value="MBC5717479.1"/>
    <property type="molecule type" value="Genomic_DNA"/>
</dbReference>
<evidence type="ECO:0000256" key="3">
    <source>
        <dbReference type="ARBA" id="ARBA00013368"/>
    </source>
</evidence>
<comment type="similarity">
    <text evidence="1">Belongs to the SMC family. SbcC subfamily.</text>
</comment>
<dbReference type="GO" id="GO:0016887">
    <property type="term" value="F:ATP hydrolysis activity"/>
    <property type="evidence" value="ECO:0007669"/>
    <property type="project" value="InterPro"/>
</dbReference>
<dbReference type="PANTHER" id="PTHR32114:SF2">
    <property type="entry name" value="ABC TRANSPORTER ABCH.3"/>
    <property type="match status" value="1"/>
</dbReference>
<protein>
    <recommendedName>
        <fullName evidence="3">Nuclease SbcCD subunit C</fullName>
    </recommendedName>
</protein>
<feature type="coiled-coil region" evidence="4">
    <location>
        <begin position="301"/>
        <end position="437"/>
    </location>
</feature>
<keyword evidence="4" id="KW-0175">Coiled coil</keyword>
<dbReference type="InterPro" id="IPR038729">
    <property type="entry name" value="Rad50/SbcC_AAA"/>
</dbReference>
<organism evidence="7 8">
    <name type="scientific">Flintibacter faecis</name>
    <dbReference type="NCBI Taxonomy" id="2763047"/>
    <lineage>
        <taxon>Bacteria</taxon>
        <taxon>Bacillati</taxon>
        <taxon>Bacillota</taxon>
        <taxon>Clostridia</taxon>
        <taxon>Eubacteriales</taxon>
        <taxon>Flintibacter</taxon>
    </lineage>
</organism>
<evidence type="ECO:0000256" key="2">
    <source>
        <dbReference type="ARBA" id="ARBA00011322"/>
    </source>
</evidence>
<reference evidence="7" key="1">
    <citation type="submission" date="2020-08" db="EMBL/GenBank/DDBJ databases">
        <title>Genome public.</title>
        <authorList>
            <person name="Liu C."/>
            <person name="Sun Q."/>
        </authorList>
    </citation>
    <scope>NUCLEOTIDE SEQUENCE</scope>
    <source>
        <strain evidence="7">BX5</strain>
    </source>
</reference>
<dbReference type="Pfam" id="PF13476">
    <property type="entry name" value="AAA_23"/>
    <property type="match status" value="1"/>
</dbReference>
<dbReference type="InterPro" id="IPR027417">
    <property type="entry name" value="P-loop_NTPase"/>
</dbReference>
<feature type="compositionally biased region" description="Basic and acidic residues" evidence="5">
    <location>
        <begin position="492"/>
        <end position="509"/>
    </location>
</feature>
<dbReference type="SUPFAM" id="SSF52540">
    <property type="entry name" value="P-loop containing nucleoside triphosphate hydrolases"/>
    <property type="match status" value="1"/>
</dbReference>
<evidence type="ECO:0000313" key="7">
    <source>
        <dbReference type="EMBL" id="MBC5717479.1"/>
    </source>
</evidence>
<dbReference type="Proteomes" id="UP000602260">
    <property type="component" value="Unassembled WGS sequence"/>
</dbReference>
<sequence length="921" mass="101778">MRPLKLTIAGFGPYAGVQELDFTKLGQRGLYLITGDTGAGKTTIFDAITFALFGEASGGDRSADMLRSKYAGLDAPTFVELTFAYDGKEYTVRRSPEYQRKKTRGAGTTRQAADAQLTYPDGRVVTKWKEVDRAVREVIGVSREQFAQVAMISQGSFRQLLQADTKQRQKIFRDIFGTGLYVSLQEELKERTAQVKLRRDQTAAGIRQFVESIVWDPEDPLAAEAERARSGELPTAEVSRLLEELLTRDTARQEELTGQSSRTDREMEQVVAGLTQAQARRRAQQSLAEKTGEEQRRTAVLAQLTAAAEQARATVPEQEQLARQIAGLEAVQTDYDALEQKRRALQEKKQSLTQAQTAKQSLERRRAALAAQLEDMTRERKGLEGADADRERLENQRQRLNQRREQVLLLVRDGKALDRARQELERLQQAYLAAARRSDQLGRQYDGMQRAFLDEQAGILAAGLEPDMPCPVCGSVHHPRLAVISQQAPTEADVKRAKGDYEGAQKQTEKTSAQASAQRGSVAAAESAFREKSAALFGEMPLEQVPAAGEAEAEQLNGQLQTLAGQMARLEEQTARKIQLDRLLPDREKALSDEDGALTQAQSQLAALTAAARELADQVAAMEEKLVYPDKVTLNREIQARRQQLEDLKSALTRAETAYNAGKEQLAAVRSAIAQLKEQLAETQETDVEGLTRQREELLRRRGDLDARSKTVHARLTANAAAREGIAKKAQALSALDAQYAWMKALSDTANGTLSGKDKVMLETYIQAAYFDRILDRANLRLRKMSGGQYDLERRKNASDQRSQSGLELDIVDHINTTRRSVNTLSGGEAFLASLALALGLSDEVQMSTGIHLDTLFVDEGFGSLDSEALNKAYLTLAGLTQGNRLVGVISHVAELKEKIDRQIVVKKDRTGQSRANIVAG</sequence>
<gene>
    <name evidence="7" type="ORF">H8S55_09125</name>
</gene>
<dbReference type="AlphaFoldDB" id="A0A8J6M1V6"/>
<evidence type="ECO:0000259" key="6">
    <source>
        <dbReference type="Pfam" id="PF13476"/>
    </source>
</evidence>